<dbReference type="PANTHER" id="PTHR33751">
    <property type="entry name" value="CBB3-TYPE CYTOCHROME C OXIDASE SUBUNIT FIXP"/>
    <property type="match status" value="1"/>
</dbReference>
<feature type="domain" description="Cytochrome c" evidence="8">
    <location>
        <begin position="29"/>
        <end position="110"/>
    </location>
</feature>
<evidence type="ECO:0000256" key="7">
    <source>
        <dbReference type="SAM" id="SignalP"/>
    </source>
</evidence>
<feature type="chain" id="PRO_5015544035" evidence="7">
    <location>
        <begin position="24"/>
        <end position="110"/>
    </location>
</feature>
<evidence type="ECO:0000313" key="9">
    <source>
        <dbReference type="EMBL" id="PSU34939.1"/>
    </source>
</evidence>
<evidence type="ECO:0000259" key="8">
    <source>
        <dbReference type="PROSITE" id="PS51007"/>
    </source>
</evidence>
<evidence type="ECO:0000256" key="3">
    <source>
        <dbReference type="ARBA" id="ARBA00022723"/>
    </source>
</evidence>
<dbReference type="GO" id="GO:0020037">
    <property type="term" value="F:heme binding"/>
    <property type="evidence" value="ECO:0007669"/>
    <property type="project" value="InterPro"/>
</dbReference>
<dbReference type="EMBL" id="PYMH01000002">
    <property type="protein sequence ID" value="PSU34939.1"/>
    <property type="molecule type" value="Genomic_DNA"/>
</dbReference>
<proteinExistence type="predicted"/>
<organism evidence="9 10">
    <name type="scientific">Photobacterium lutimaris</name>
    <dbReference type="NCBI Taxonomy" id="388278"/>
    <lineage>
        <taxon>Bacteria</taxon>
        <taxon>Pseudomonadati</taxon>
        <taxon>Pseudomonadota</taxon>
        <taxon>Gammaproteobacteria</taxon>
        <taxon>Vibrionales</taxon>
        <taxon>Vibrionaceae</taxon>
        <taxon>Photobacterium</taxon>
    </lineage>
</organism>
<evidence type="ECO:0000256" key="2">
    <source>
        <dbReference type="ARBA" id="ARBA00022617"/>
    </source>
</evidence>
<dbReference type="SUPFAM" id="SSF46626">
    <property type="entry name" value="Cytochrome c"/>
    <property type="match status" value="1"/>
</dbReference>
<dbReference type="PANTHER" id="PTHR33751:SF9">
    <property type="entry name" value="CYTOCHROME C4"/>
    <property type="match status" value="1"/>
</dbReference>
<evidence type="ECO:0000256" key="5">
    <source>
        <dbReference type="ARBA" id="ARBA00023004"/>
    </source>
</evidence>
<dbReference type="InterPro" id="IPR036909">
    <property type="entry name" value="Cyt_c-like_dom_sf"/>
</dbReference>
<dbReference type="PROSITE" id="PS51007">
    <property type="entry name" value="CYTC"/>
    <property type="match status" value="1"/>
</dbReference>
<evidence type="ECO:0000256" key="6">
    <source>
        <dbReference type="PROSITE-ProRule" id="PRU00433"/>
    </source>
</evidence>
<dbReference type="AlphaFoldDB" id="A0A2T3J1I3"/>
<evidence type="ECO:0000313" key="10">
    <source>
        <dbReference type="Proteomes" id="UP000241222"/>
    </source>
</evidence>
<name>A0A2T3J1I3_9GAMM</name>
<protein>
    <submittedName>
        <fullName evidence="9">Cytochrome C554</fullName>
    </submittedName>
</protein>
<sequence length="110" mass="12441">MRHLYLLSLFFIFNLVISTSSWANAMPQGNSEAGKVKSFTCQFCHGQQGLTKKDGYPHINNQSALYLYKSMKSYQNGERGGAYGEMMKQQLSVLNEQDLADIAVYYAEQP</sequence>
<gene>
    <name evidence="9" type="ORF">C9I99_07675</name>
</gene>
<keyword evidence="1" id="KW-0813">Transport</keyword>
<keyword evidence="3 6" id="KW-0479">Metal-binding</keyword>
<dbReference type="OrthoDB" id="9773456at2"/>
<dbReference type="Proteomes" id="UP000241222">
    <property type="component" value="Unassembled WGS sequence"/>
</dbReference>
<keyword evidence="4" id="KW-0249">Electron transport</keyword>
<accession>A0A2T3J1I3</accession>
<reference evidence="9 10" key="1">
    <citation type="submission" date="2018-03" db="EMBL/GenBank/DDBJ databases">
        <title>Whole genome sequencing of Histamine producing bacteria.</title>
        <authorList>
            <person name="Butler K."/>
        </authorList>
    </citation>
    <scope>NUCLEOTIDE SEQUENCE [LARGE SCALE GENOMIC DNA]</scope>
    <source>
        <strain evidence="9 10">JCM 13586</strain>
    </source>
</reference>
<dbReference type="GO" id="GO:0046872">
    <property type="term" value="F:metal ion binding"/>
    <property type="evidence" value="ECO:0007669"/>
    <property type="project" value="UniProtKB-KW"/>
</dbReference>
<dbReference type="Pfam" id="PF00034">
    <property type="entry name" value="Cytochrom_C"/>
    <property type="match status" value="1"/>
</dbReference>
<keyword evidence="7" id="KW-0732">Signal</keyword>
<dbReference type="InterPro" id="IPR050597">
    <property type="entry name" value="Cytochrome_c_Oxidase_Subunit"/>
</dbReference>
<keyword evidence="10" id="KW-1185">Reference proteome</keyword>
<evidence type="ECO:0000256" key="4">
    <source>
        <dbReference type="ARBA" id="ARBA00022982"/>
    </source>
</evidence>
<dbReference type="Gene3D" id="1.10.760.10">
    <property type="entry name" value="Cytochrome c-like domain"/>
    <property type="match status" value="1"/>
</dbReference>
<dbReference type="GO" id="GO:0009055">
    <property type="term" value="F:electron transfer activity"/>
    <property type="evidence" value="ECO:0007669"/>
    <property type="project" value="InterPro"/>
</dbReference>
<comment type="caution">
    <text evidence="9">The sequence shown here is derived from an EMBL/GenBank/DDBJ whole genome shotgun (WGS) entry which is preliminary data.</text>
</comment>
<keyword evidence="5 6" id="KW-0408">Iron</keyword>
<feature type="signal peptide" evidence="7">
    <location>
        <begin position="1"/>
        <end position="23"/>
    </location>
</feature>
<keyword evidence="2 6" id="KW-0349">Heme</keyword>
<dbReference type="InterPro" id="IPR009056">
    <property type="entry name" value="Cyt_c-like_dom"/>
</dbReference>
<evidence type="ECO:0000256" key="1">
    <source>
        <dbReference type="ARBA" id="ARBA00022448"/>
    </source>
</evidence>